<dbReference type="Proteomes" id="UP000270678">
    <property type="component" value="Chromosome"/>
</dbReference>
<dbReference type="OrthoDB" id="2677830at2"/>
<dbReference type="InterPro" id="IPR036390">
    <property type="entry name" value="WH_DNA-bd_sf"/>
</dbReference>
<gene>
    <name evidence="1" type="ORF">EI981_26350</name>
</gene>
<dbReference type="RefSeq" id="WP_127003297.1">
    <property type="nucleotide sequence ID" value="NZ_CP034346.1"/>
</dbReference>
<evidence type="ECO:0000313" key="1">
    <source>
        <dbReference type="EMBL" id="AZS17603.1"/>
    </source>
</evidence>
<accession>A0A3Q9IC86</accession>
<dbReference type="SUPFAM" id="SSF46785">
    <property type="entry name" value="Winged helix' DNA-binding domain"/>
    <property type="match status" value="1"/>
</dbReference>
<evidence type="ECO:0000313" key="2">
    <source>
        <dbReference type="Proteomes" id="UP000270678"/>
    </source>
</evidence>
<name>A0A3Q9IC86_9BACL</name>
<reference evidence="2" key="1">
    <citation type="submission" date="2018-12" db="EMBL/GenBank/DDBJ databases">
        <title>Complete genome sequence of Paenibacillus sp. MBLB1234.</title>
        <authorList>
            <person name="Nam Y.-D."/>
            <person name="Kang J."/>
            <person name="Chung W.-H."/>
            <person name="Park Y.S."/>
        </authorList>
    </citation>
    <scope>NUCLEOTIDE SEQUENCE [LARGE SCALE GENOMIC DNA]</scope>
    <source>
        <strain evidence="2">MBLB1234</strain>
    </source>
</reference>
<protein>
    <recommendedName>
        <fullName evidence="3">DUF559 domain-containing protein</fullName>
    </recommendedName>
</protein>
<organism evidence="1 2">
    <name type="scientific">Paenibacillus lutimineralis</name>
    <dbReference type="NCBI Taxonomy" id="2707005"/>
    <lineage>
        <taxon>Bacteria</taxon>
        <taxon>Bacillati</taxon>
        <taxon>Bacillota</taxon>
        <taxon>Bacilli</taxon>
        <taxon>Bacillales</taxon>
        <taxon>Paenibacillaceae</taxon>
        <taxon>Paenibacillus</taxon>
    </lineage>
</organism>
<dbReference type="KEGG" id="plut:EI981_26350"/>
<dbReference type="EMBL" id="CP034346">
    <property type="protein sequence ID" value="AZS17603.1"/>
    <property type="molecule type" value="Genomic_DNA"/>
</dbReference>
<sequence>MKFEAAHQAFINKHAEQRTGERRGRLLRGHGHGETLFLKNIWWPLYGHFENLHPEYEVLDWRRRSYFGDFVYLPKGLKLIIEIKGYGPHVQDMDRQKYCDELNRELFLQIAGFRVISFAYDDIAHRPEQCIWLLRMLLSRYHPSHKSTNLLSLSEQEIIQFAISRTKPIRPADVIQHLDINYRTAINVLRSLVDQGKLQAVYSGNGTRIRYYKLSERLEFYEL</sequence>
<proteinExistence type="predicted"/>
<keyword evidence="2" id="KW-1185">Reference proteome</keyword>
<evidence type="ECO:0008006" key="3">
    <source>
        <dbReference type="Google" id="ProtNLM"/>
    </source>
</evidence>
<dbReference type="AlphaFoldDB" id="A0A3Q9IC86"/>